<feature type="signal peptide" evidence="1">
    <location>
        <begin position="1"/>
        <end position="19"/>
    </location>
</feature>
<accession>A0ABV6BDJ6</accession>
<name>A0ABV6BDJ6_9GAMM</name>
<organism evidence="2 3">
    <name type="scientific">Rheinheimera tilapiae</name>
    <dbReference type="NCBI Taxonomy" id="875043"/>
    <lineage>
        <taxon>Bacteria</taxon>
        <taxon>Pseudomonadati</taxon>
        <taxon>Pseudomonadota</taxon>
        <taxon>Gammaproteobacteria</taxon>
        <taxon>Chromatiales</taxon>
        <taxon>Chromatiaceae</taxon>
        <taxon>Rheinheimera</taxon>
    </lineage>
</organism>
<proteinExistence type="predicted"/>
<keyword evidence="1" id="KW-0732">Signal</keyword>
<evidence type="ECO:0000256" key="1">
    <source>
        <dbReference type="SAM" id="SignalP"/>
    </source>
</evidence>
<gene>
    <name evidence="2" type="ORF">ACFFJP_09170</name>
</gene>
<reference evidence="2 3" key="1">
    <citation type="submission" date="2024-09" db="EMBL/GenBank/DDBJ databases">
        <authorList>
            <person name="Sun Q."/>
            <person name="Mori K."/>
        </authorList>
    </citation>
    <scope>NUCLEOTIDE SEQUENCE [LARGE SCALE GENOMIC DNA]</scope>
    <source>
        <strain evidence="2 3">KCTC 23315</strain>
    </source>
</reference>
<evidence type="ECO:0000313" key="3">
    <source>
        <dbReference type="Proteomes" id="UP001589813"/>
    </source>
</evidence>
<dbReference type="Proteomes" id="UP001589813">
    <property type="component" value="Unassembled WGS sequence"/>
</dbReference>
<sequence length="140" mass="15840">MSMLRVLLLLPAMVLSACSQTPPSNQNLLTELDGPLAQMQVDGRQLYQRMQKLTLDKSCTTDQQCQVLGIGSRPCGGPEQFLLFSSQQTDQKMLTITNDRYTRIRQEQQQRLGQRSTCQQLIAPLPACRQQQCVLLNTDR</sequence>
<comment type="caution">
    <text evidence="2">The sequence shown here is derived from an EMBL/GenBank/DDBJ whole genome shotgun (WGS) entry which is preliminary data.</text>
</comment>
<dbReference type="RefSeq" id="WP_377242673.1">
    <property type="nucleotide sequence ID" value="NZ_JBHLXP010000001.1"/>
</dbReference>
<feature type="chain" id="PRO_5047419933" evidence="1">
    <location>
        <begin position="20"/>
        <end position="140"/>
    </location>
</feature>
<keyword evidence="3" id="KW-1185">Reference proteome</keyword>
<protein>
    <submittedName>
        <fullName evidence="2">Uncharacterized protein</fullName>
    </submittedName>
</protein>
<dbReference type="PROSITE" id="PS51257">
    <property type="entry name" value="PROKAR_LIPOPROTEIN"/>
    <property type="match status" value="1"/>
</dbReference>
<evidence type="ECO:0000313" key="2">
    <source>
        <dbReference type="EMBL" id="MFC0048459.1"/>
    </source>
</evidence>
<dbReference type="EMBL" id="JBHLXP010000001">
    <property type="protein sequence ID" value="MFC0048459.1"/>
    <property type="molecule type" value="Genomic_DNA"/>
</dbReference>